<feature type="compositionally biased region" description="Basic and acidic residues" evidence="1">
    <location>
        <begin position="311"/>
        <end position="322"/>
    </location>
</feature>
<evidence type="ECO:0000256" key="1">
    <source>
        <dbReference type="SAM" id="MobiDB-lite"/>
    </source>
</evidence>
<dbReference type="Proteomes" id="UP000800235">
    <property type="component" value="Unassembled WGS sequence"/>
</dbReference>
<sequence length="334" mass="36176">MQAPPSPSPSPPQSEQSEDAIHPTLTATHELKITIHEIRDSDGEAIYCVDLNTNDLPKHMDRGLLVKATRKMADRMEESDEDGLEDDAAEHDDANTTRLSDATEGSYDEDEKLTNSTREGTLSGDTVGDMSMADESVIEDDIMVNLSMVDDSMVDISTVDSCVESLPEGHSEHISVLVATKDDNNVSKGPAANEPVNTTETAPADSSVTPPPFYQFHFEKAPSCKLFPDVTDEDKEKMGPLDSKSCVAESPRPRSADAKVTTAEPANIEVQSFEATRRRSKFAKVAIMAKEGLRQGAAIATTGHKGNGALGKDKATEGEQGKGSRLLWGFRRRK</sequence>
<accession>A0A9P4NZN1</accession>
<name>A0A9P4NZN1_9PEZI</name>
<feature type="region of interest" description="Disordered" evidence="1">
    <location>
        <begin position="1"/>
        <end position="27"/>
    </location>
</feature>
<dbReference type="AlphaFoldDB" id="A0A9P4NZN1"/>
<evidence type="ECO:0000313" key="2">
    <source>
        <dbReference type="EMBL" id="KAF2434592.1"/>
    </source>
</evidence>
<evidence type="ECO:0000313" key="3">
    <source>
        <dbReference type="Proteomes" id="UP000800235"/>
    </source>
</evidence>
<feature type="region of interest" description="Disordered" evidence="1">
    <location>
        <begin position="299"/>
        <end position="334"/>
    </location>
</feature>
<dbReference type="EMBL" id="MU007016">
    <property type="protein sequence ID" value="KAF2434592.1"/>
    <property type="molecule type" value="Genomic_DNA"/>
</dbReference>
<feature type="compositionally biased region" description="Acidic residues" evidence="1">
    <location>
        <begin position="77"/>
        <end position="90"/>
    </location>
</feature>
<comment type="caution">
    <text evidence="2">The sequence shown here is derived from an EMBL/GenBank/DDBJ whole genome shotgun (WGS) entry which is preliminary data.</text>
</comment>
<proteinExistence type="predicted"/>
<feature type="region of interest" description="Disordered" evidence="1">
    <location>
        <begin position="73"/>
        <end position="129"/>
    </location>
</feature>
<gene>
    <name evidence="2" type="ORF">EJ08DRAFT_730789</name>
</gene>
<reference evidence="2" key="1">
    <citation type="journal article" date="2020" name="Stud. Mycol.">
        <title>101 Dothideomycetes genomes: a test case for predicting lifestyles and emergence of pathogens.</title>
        <authorList>
            <person name="Haridas S."/>
            <person name="Albert R."/>
            <person name="Binder M."/>
            <person name="Bloem J."/>
            <person name="Labutti K."/>
            <person name="Salamov A."/>
            <person name="Andreopoulos B."/>
            <person name="Baker S."/>
            <person name="Barry K."/>
            <person name="Bills G."/>
            <person name="Bluhm B."/>
            <person name="Cannon C."/>
            <person name="Castanera R."/>
            <person name="Culley D."/>
            <person name="Daum C."/>
            <person name="Ezra D."/>
            <person name="Gonzalez J."/>
            <person name="Henrissat B."/>
            <person name="Kuo A."/>
            <person name="Liang C."/>
            <person name="Lipzen A."/>
            <person name="Lutzoni F."/>
            <person name="Magnuson J."/>
            <person name="Mondo S."/>
            <person name="Nolan M."/>
            <person name="Ohm R."/>
            <person name="Pangilinan J."/>
            <person name="Park H.-J."/>
            <person name="Ramirez L."/>
            <person name="Alfaro M."/>
            <person name="Sun H."/>
            <person name="Tritt A."/>
            <person name="Yoshinaga Y."/>
            <person name="Zwiers L.-H."/>
            <person name="Turgeon B."/>
            <person name="Goodwin S."/>
            <person name="Spatafora J."/>
            <person name="Crous P."/>
            <person name="Grigoriev I."/>
        </authorList>
    </citation>
    <scope>NUCLEOTIDE SEQUENCE</scope>
    <source>
        <strain evidence="2">CBS 130266</strain>
    </source>
</reference>
<protein>
    <submittedName>
        <fullName evidence="2">Uncharacterized protein</fullName>
    </submittedName>
</protein>
<feature type="compositionally biased region" description="Pro residues" evidence="1">
    <location>
        <begin position="1"/>
        <end position="12"/>
    </location>
</feature>
<feature type="compositionally biased region" description="Polar residues" evidence="1">
    <location>
        <begin position="114"/>
        <end position="124"/>
    </location>
</feature>
<organism evidence="2 3">
    <name type="scientific">Tothia fuscella</name>
    <dbReference type="NCBI Taxonomy" id="1048955"/>
    <lineage>
        <taxon>Eukaryota</taxon>
        <taxon>Fungi</taxon>
        <taxon>Dikarya</taxon>
        <taxon>Ascomycota</taxon>
        <taxon>Pezizomycotina</taxon>
        <taxon>Dothideomycetes</taxon>
        <taxon>Pleosporomycetidae</taxon>
        <taxon>Venturiales</taxon>
        <taxon>Cylindrosympodiaceae</taxon>
        <taxon>Tothia</taxon>
    </lineage>
</organism>
<feature type="compositionally biased region" description="Polar residues" evidence="1">
    <location>
        <begin position="195"/>
        <end position="208"/>
    </location>
</feature>
<feature type="region of interest" description="Disordered" evidence="1">
    <location>
        <begin position="184"/>
        <end position="210"/>
    </location>
</feature>
<keyword evidence="3" id="KW-1185">Reference proteome</keyword>
<feature type="region of interest" description="Disordered" evidence="1">
    <location>
        <begin position="233"/>
        <end position="261"/>
    </location>
</feature>